<evidence type="ECO:0000313" key="11">
    <source>
        <dbReference type="EMBL" id="QHT03799.1"/>
    </source>
</evidence>
<accession>A0A6C0CJF9</accession>
<dbReference type="Gene3D" id="1.10.357.40">
    <property type="entry name" value="YbiA-like"/>
    <property type="match status" value="1"/>
</dbReference>
<dbReference type="InterPro" id="IPR004971">
    <property type="entry name" value="mRNA_G-N7_MeTrfase_dom"/>
</dbReference>
<sequence length="1122" mass="129434">MEIITKEVITSISGLISTAKKDHKAEVECKLLADKIQTKDVADRLMKTIQGLSVGPVTETQTMTFSYPDNIRVNVLEPANIQKLISTSSFRGVPLSVERKQPYYKDQRRDVVDISEARSKITLRSETPLRNDWEGDPNDPTTHVRLIHRRSFTSSSELFRIDFSMVKSRGANVKMNLKTLLKQQPKYELEIEFLKKDTEVASELVVEDLVKIIMLILQSYYQTAFVLPVSDIQRYQEEFDISGNVFFNPVTMMRRHIRQDIPQNISKGYTVTVKADGERAGLYVASDRKLLKVTKRSVIWTGITALNDSHKGDFMDGEYILEKNLFCIFDAYRFKSRDTKSLPLMKTDEDLNMNTRLGVAKAFVESIKTDFVTSPSLIPLRIETKQFLAGDGPSMEEAIRTVLNTEYEYERDGLVFTPRESGVAPSDYRKGHTWTQVYKWKPADQNSIDFLIVLDEKDGYDPVRDVPAKAGQLYVGRSSDDNNIVYPRETMTGEYVPPLVHESIEKLMKTNTRIPAVFQPSLPRDPDAYRITVPMNDKGIPVDIDNNKVESNTIVECVYDVETKQWSVMRTRHDKTFEFRVKKQAQFGNDVSVAEEIWTNIHVPVTEEMLTSFMSADVGELLEDDYYRDDLKRSSRVFKDVYTFHNRVKDDLYRKNVEKGKSLLELAMGRGGDLPRWMRTQPSKVVGIDLSLANITSPKQGAASRYLNDKKKFPYMYFPPALFLEGDITFYPLLEQKDKYMPILLGTETAPTEYLEQFKELQEFDVVSCQFAIHYACESEETFRNFAKNLHKYGKERFFGTCLDGQAVYSLMLGKKTQLFGNEKQVAGEYTKLYEDKETWTDEFGLGMRVYLESFDKPATEYLVPFEKVIDILKEYNYVLEETHMFSELYQQQNNIKLESDQQIYSFLNRTFSFKRVARVEKEEPEPEPIPEEKKEEEKSKRKLKKSEKEPEPEPVLFNVGDETGGEYSWLSNDAKKSIEISGVTYPTVTHYYCAMEALEAKNDEYYNKIMKAKSAKAAKAYVKKLEFDREEWDKKKEIVMEKGVRAKFTQHQDLRKKLLETDTKPLGYADARDAYWGIGTSKETDKAKSPSKWRGQNKLGKILQDIRSKLKEEAVGEASTP</sequence>
<dbReference type="PROSITE" id="PS51562">
    <property type="entry name" value="RNA_CAP0_MT"/>
    <property type="match status" value="1"/>
</dbReference>
<dbReference type="GO" id="GO:0004482">
    <property type="term" value="F:mRNA 5'-cap (guanine-N7-)-methyltransferase activity"/>
    <property type="evidence" value="ECO:0007669"/>
    <property type="project" value="UniProtKB-EC"/>
</dbReference>
<keyword evidence="6" id="KW-0547">Nucleotide-binding</keyword>
<evidence type="ECO:0000256" key="1">
    <source>
        <dbReference type="ARBA" id="ARBA00005129"/>
    </source>
</evidence>
<protein>
    <recommendedName>
        <fullName evidence="2">mRNA (guanine-N(7))-methyltransferase</fullName>
        <ecNumber evidence="2">2.1.1.56</ecNumber>
    </recommendedName>
</protein>
<evidence type="ECO:0000256" key="2">
    <source>
        <dbReference type="ARBA" id="ARBA00011926"/>
    </source>
</evidence>
<dbReference type="InterPro" id="IPR012340">
    <property type="entry name" value="NA-bd_OB-fold"/>
</dbReference>
<dbReference type="NCBIfam" id="TIGR02464">
    <property type="entry name" value="ribofla_fusion"/>
    <property type="match status" value="1"/>
</dbReference>
<dbReference type="SUPFAM" id="SSF53335">
    <property type="entry name" value="S-adenosyl-L-methionine-dependent methyltransferases"/>
    <property type="match status" value="1"/>
</dbReference>
<comment type="pathway">
    <text evidence="1">mRNA processing; mRNA capping.</text>
</comment>
<dbReference type="CDD" id="cd15457">
    <property type="entry name" value="NADAR"/>
    <property type="match status" value="1"/>
</dbReference>
<dbReference type="UniPathway" id="UPA00922"/>
<evidence type="ECO:0000256" key="3">
    <source>
        <dbReference type="ARBA" id="ARBA00022603"/>
    </source>
</evidence>
<dbReference type="SUPFAM" id="SSF55154">
    <property type="entry name" value="CYTH-like phosphatases"/>
    <property type="match status" value="1"/>
</dbReference>
<evidence type="ECO:0000256" key="5">
    <source>
        <dbReference type="ARBA" id="ARBA00022691"/>
    </source>
</evidence>
<feature type="domain" description="MRNA cap 0 methyltransferase" evidence="10">
    <location>
        <begin position="636"/>
        <end position="917"/>
    </location>
</feature>
<keyword evidence="3" id="KW-0489">Methyltransferase</keyword>
<dbReference type="SUPFAM" id="SSF56091">
    <property type="entry name" value="DNA ligase/mRNA capping enzyme, catalytic domain"/>
    <property type="match status" value="1"/>
</dbReference>
<dbReference type="InterPro" id="IPR039753">
    <property type="entry name" value="RG7MT1"/>
</dbReference>
<dbReference type="Pfam" id="PF03919">
    <property type="entry name" value="mRNA_cap_C"/>
    <property type="match status" value="1"/>
</dbReference>
<evidence type="ECO:0000256" key="9">
    <source>
        <dbReference type="SAM" id="MobiDB-lite"/>
    </source>
</evidence>
<evidence type="ECO:0000256" key="4">
    <source>
        <dbReference type="ARBA" id="ARBA00022679"/>
    </source>
</evidence>
<name>A0A6C0CJF9_9ZZZZ</name>
<dbReference type="InterPro" id="IPR033469">
    <property type="entry name" value="CYTH-like_dom_sf"/>
</dbReference>
<dbReference type="EMBL" id="MN739417">
    <property type="protein sequence ID" value="QHT03799.1"/>
    <property type="molecule type" value="Genomic_DNA"/>
</dbReference>
<evidence type="ECO:0000259" key="10">
    <source>
        <dbReference type="PROSITE" id="PS51562"/>
    </source>
</evidence>
<dbReference type="PANTHER" id="PTHR12189:SF2">
    <property type="entry name" value="MRNA CAP GUANINE-N7 METHYLTRANSFERASE"/>
    <property type="match status" value="1"/>
</dbReference>
<keyword evidence="5" id="KW-0949">S-adenosyl-L-methionine</keyword>
<evidence type="ECO:0000256" key="7">
    <source>
        <dbReference type="ARBA" id="ARBA00022884"/>
    </source>
</evidence>
<dbReference type="Pfam" id="PF03291">
    <property type="entry name" value="mRNA_G-N7_MeTrfase"/>
    <property type="match status" value="1"/>
</dbReference>
<dbReference type="InterPro" id="IPR013846">
    <property type="entry name" value="mRNA_cap_enzyme_C"/>
</dbReference>
<organism evidence="11">
    <name type="scientific">viral metagenome</name>
    <dbReference type="NCBI Taxonomy" id="1070528"/>
    <lineage>
        <taxon>unclassified sequences</taxon>
        <taxon>metagenomes</taxon>
        <taxon>organismal metagenomes</taxon>
    </lineage>
</organism>
<keyword evidence="4" id="KW-0808">Transferase</keyword>
<dbReference type="Gene3D" id="3.30.470.30">
    <property type="entry name" value="DNA ligase/mRNA capping enzyme"/>
    <property type="match status" value="1"/>
</dbReference>
<dbReference type="AlphaFoldDB" id="A0A6C0CJF9"/>
<evidence type="ECO:0000256" key="8">
    <source>
        <dbReference type="ARBA" id="ARBA00023134"/>
    </source>
</evidence>
<feature type="compositionally biased region" description="Basic and acidic residues" evidence="9">
    <location>
        <begin position="931"/>
        <end position="940"/>
    </location>
</feature>
<dbReference type="Pfam" id="PF08719">
    <property type="entry name" value="NADAR"/>
    <property type="match status" value="1"/>
</dbReference>
<dbReference type="InterPro" id="IPR037238">
    <property type="entry name" value="YbiA-like_sf"/>
</dbReference>
<evidence type="ECO:0000256" key="6">
    <source>
        <dbReference type="ARBA" id="ARBA00022741"/>
    </source>
</evidence>
<proteinExistence type="predicted"/>
<dbReference type="InterPro" id="IPR029063">
    <property type="entry name" value="SAM-dependent_MTases_sf"/>
</dbReference>
<dbReference type="GO" id="GO:0005634">
    <property type="term" value="C:nucleus"/>
    <property type="evidence" value="ECO:0007669"/>
    <property type="project" value="TreeGrafter"/>
</dbReference>
<dbReference type="EC" id="2.1.1.56" evidence="2"/>
<dbReference type="SUPFAM" id="SSF50249">
    <property type="entry name" value="Nucleic acid-binding proteins"/>
    <property type="match status" value="1"/>
</dbReference>
<reference evidence="11" key="1">
    <citation type="journal article" date="2020" name="Nature">
        <title>Giant virus diversity and host interactions through global metagenomics.</title>
        <authorList>
            <person name="Schulz F."/>
            <person name="Roux S."/>
            <person name="Paez-Espino D."/>
            <person name="Jungbluth S."/>
            <person name="Walsh D.A."/>
            <person name="Denef V.J."/>
            <person name="McMahon K.D."/>
            <person name="Konstantinidis K.T."/>
            <person name="Eloe-Fadrosh E.A."/>
            <person name="Kyrpides N.C."/>
            <person name="Woyke T."/>
        </authorList>
    </citation>
    <scope>NUCLEOTIDE SEQUENCE</scope>
    <source>
        <strain evidence="11">GVMAG-M-3300021120-1</strain>
    </source>
</reference>
<dbReference type="GO" id="GO:0003723">
    <property type="term" value="F:RNA binding"/>
    <property type="evidence" value="ECO:0007669"/>
    <property type="project" value="UniProtKB-KW"/>
</dbReference>
<keyword evidence="8" id="KW-0342">GTP-binding</keyword>
<keyword evidence="7" id="KW-0694">RNA-binding</keyword>
<dbReference type="Gene3D" id="3.40.50.150">
    <property type="entry name" value="Vaccinia Virus protein VP39"/>
    <property type="match status" value="1"/>
</dbReference>
<dbReference type="Gene3D" id="2.40.50.140">
    <property type="entry name" value="Nucleic acid-binding proteins"/>
    <property type="match status" value="1"/>
</dbReference>
<feature type="region of interest" description="Disordered" evidence="9">
    <location>
        <begin position="921"/>
        <end position="961"/>
    </location>
</feature>
<dbReference type="PANTHER" id="PTHR12189">
    <property type="entry name" value="MRNA GUANINE-7- METHYLTRANSFERASE"/>
    <property type="match status" value="1"/>
</dbReference>
<dbReference type="SUPFAM" id="SSF143990">
    <property type="entry name" value="YbiA-like"/>
    <property type="match status" value="1"/>
</dbReference>
<dbReference type="GO" id="GO:0005525">
    <property type="term" value="F:GTP binding"/>
    <property type="evidence" value="ECO:0007669"/>
    <property type="project" value="UniProtKB-KW"/>
</dbReference>
<dbReference type="InterPro" id="IPR012816">
    <property type="entry name" value="NADAR"/>
</dbReference>